<reference evidence="2 3" key="1">
    <citation type="journal article" date="2017" name="Int. J. Syst. Evol. Microbiol.">
        <title>Achromobacter aloeverae sp. nov., isolated from the root of Aloe vera (L.) Burm.f.</title>
        <authorList>
            <person name="Kuncharoen N."/>
            <person name="Muramatsu Y."/>
            <person name="Shibata C."/>
            <person name="Kamakura Y."/>
            <person name="Nakagawa Y."/>
            <person name="Tanasupawat S."/>
        </authorList>
    </citation>
    <scope>NUCLEOTIDE SEQUENCE [LARGE SCALE GENOMIC DNA]</scope>
    <source>
        <strain evidence="2 3">AVA-1</strain>
    </source>
</reference>
<comment type="caution">
    <text evidence="2">The sequence shown here is derived from an EMBL/GenBank/DDBJ whole genome shotgun (WGS) entry which is preliminary data.</text>
</comment>
<dbReference type="Proteomes" id="UP000290849">
    <property type="component" value="Unassembled WGS sequence"/>
</dbReference>
<proteinExistence type="predicted"/>
<dbReference type="AlphaFoldDB" id="A0A4Q1HD40"/>
<dbReference type="EMBL" id="PYAL01000009">
    <property type="protein sequence ID" value="RXN83718.1"/>
    <property type="molecule type" value="Genomic_DNA"/>
</dbReference>
<protein>
    <submittedName>
        <fullName evidence="2">Uncharacterized protein</fullName>
    </submittedName>
</protein>
<evidence type="ECO:0000313" key="2">
    <source>
        <dbReference type="EMBL" id="RXN83718.1"/>
    </source>
</evidence>
<evidence type="ECO:0000313" key="3">
    <source>
        <dbReference type="Proteomes" id="UP000290849"/>
    </source>
</evidence>
<feature type="coiled-coil region" evidence="1">
    <location>
        <begin position="35"/>
        <end position="69"/>
    </location>
</feature>
<keyword evidence="1" id="KW-0175">Coiled coil</keyword>
<name>A0A4Q1HD40_9BURK</name>
<sequence>MSDPHTPYRVLRDTDRRIAESLYRLERQHCYLHHLLQQERDAQEAATQLRMLETELRSLRNERDALLRELCPPPLSSARIH</sequence>
<keyword evidence="3" id="KW-1185">Reference proteome</keyword>
<organism evidence="2 3">
    <name type="scientific">Achromobacter aloeverae</name>
    <dbReference type="NCBI Taxonomy" id="1750518"/>
    <lineage>
        <taxon>Bacteria</taxon>
        <taxon>Pseudomonadati</taxon>
        <taxon>Pseudomonadota</taxon>
        <taxon>Betaproteobacteria</taxon>
        <taxon>Burkholderiales</taxon>
        <taxon>Alcaligenaceae</taxon>
        <taxon>Achromobacter</taxon>
    </lineage>
</organism>
<dbReference type="RefSeq" id="WP_129153830.1">
    <property type="nucleotide sequence ID" value="NZ_JBHSDO010000015.1"/>
</dbReference>
<evidence type="ECO:0000256" key="1">
    <source>
        <dbReference type="SAM" id="Coils"/>
    </source>
</evidence>
<gene>
    <name evidence="2" type="ORF">C7R54_25930</name>
</gene>
<accession>A0A4Q1HD40</accession>
<dbReference type="OrthoDB" id="8637539at2"/>